<name>A0ABU9H7R4_9GAMM</name>
<dbReference type="SUPFAM" id="SSF53850">
    <property type="entry name" value="Periplasmic binding protein-like II"/>
    <property type="match status" value="1"/>
</dbReference>
<organism evidence="7 8">
    <name type="scientific">Psychromonas arctica</name>
    <dbReference type="NCBI Taxonomy" id="168275"/>
    <lineage>
        <taxon>Bacteria</taxon>
        <taxon>Pseudomonadati</taxon>
        <taxon>Pseudomonadota</taxon>
        <taxon>Gammaproteobacteria</taxon>
        <taxon>Alteromonadales</taxon>
        <taxon>Psychromonadaceae</taxon>
        <taxon>Psychromonas</taxon>
    </lineage>
</organism>
<dbReference type="Gene3D" id="3.40.190.10">
    <property type="entry name" value="Periplasmic binding protein-like II"/>
    <property type="match status" value="2"/>
</dbReference>
<sequence>MISFSRHLALIFLLLSTSLSANTLKQLQVKFATDANYFPFEYLSEKKEIQGFDIDIAKAICEQANLKCSFEHHRFDGLLLTLPFGRYDAVIAALDITSERLEKVDFSDSYYKAPPVFISKEQLQGEFSLAGKFIGVQANTSNQSYLIQFAKENSYIVPYYSSQAAFKDLKLQRIDAVFADFAVVNDFLSKQKQDNSLVISRTEAVFIEQFSKGYGIAVKKNNHILRQRLNLGLKRIVENGTYAKIFQEYFP</sequence>
<dbReference type="InterPro" id="IPR018313">
    <property type="entry name" value="SBP_3_CS"/>
</dbReference>
<reference evidence="7 8" key="1">
    <citation type="submission" date="2024-02" db="EMBL/GenBank/DDBJ databases">
        <title>Bacteria isolated from the canopy kelp, Nereocystis luetkeana.</title>
        <authorList>
            <person name="Pfister C.A."/>
            <person name="Younker I.T."/>
            <person name="Light S.H."/>
        </authorList>
    </citation>
    <scope>NUCLEOTIDE SEQUENCE [LARGE SCALE GENOMIC DNA]</scope>
    <source>
        <strain evidence="7 8">TI.2.07</strain>
    </source>
</reference>
<feature type="chain" id="PRO_5046631323" evidence="5">
    <location>
        <begin position="22"/>
        <end position="251"/>
    </location>
</feature>
<evidence type="ECO:0000259" key="6">
    <source>
        <dbReference type="SMART" id="SM00062"/>
    </source>
</evidence>
<proteinExistence type="inferred from homology"/>
<protein>
    <submittedName>
        <fullName evidence="7">Transporter substrate-binding domain-containing protein</fullName>
    </submittedName>
</protein>
<dbReference type="Proteomes" id="UP001366060">
    <property type="component" value="Unassembled WGS sequence"/>
</dbReference>
<dbReference type="PANTHER" id="PTHR35936:SF20">
    <property type="entry name" value="ABC TRANSPORTER ARGININE-BINDING PROTEIN 2-RELATED"/>
    <property type="match status" value="1"/>
</dbReference>
<dbReference type="Pfam" id="PF00497">
    <property type="entry name" value="SBP_bac_3"/>
    <property type="match status" value="1"/>
</dbReference>
<dbReference type="InterPro" id="IPR001638">
    <property type="entry name" value="Solute-binding_3/MltF_N"/>
</dbReference>
<dbReference type="EMBL" id="JBAKBA010000003">
    <property type="protein sequence ID" value="MEL0657919.1"/>
    <property type="molecule type" value="Genomic_DNA"/>
</dbReference>
<evidence type="ECO:0000313" key="7">
    <source>
        <dbReference type="EMBL" id="MEL0657919.1"/>
    </source>
</evidence>
<comment type="subcellular location">
    <subcellularLocation>
        <location evidence="1">Cell envelope</location>
    </subcellularLocation>
</comment>
<feature type="domain" description="Solute-binding protein family 3/N-terminal" evidence="6">
    <location>
        <begin position="28"/>
        <end position="251"/>
    </location>
</feature>
<evidence type="ECO:0000256" key="3">
    <source>
        <dbReference type="ARBA" id="ARBA00022729"/>
    </source>
</evidence>
<dbReference type="RefSeq" id="WP_341626663.1">
    <property type="nucleotide sequence ID" value="NZ_JBAKBA010000003.1"/>
</dbReference>
<dbReference type="PANTHER" id="PTHR35936">
    <property type="entry name" value="MEMBRANE-BOUND LYTIC MUREIN TRANSGLYCOSYLASE F"/>
    <property type="match status" value="1"/>
</dbReference>
<comment type="caution">
    <text evidence="7">The sequence shown here is derived from an EMBL/GenBank/DDBJ whole genome shotgun (WGS) entry which is preliminary data.</text>
</comment>
<dbReference type="PROSITE" id="PS01039">
    <property type="entry name" value="SBP_BACTERIAL_3"/>
    <property type="match status" value="1"/>
</dbReference>
<comment type="similarity">
    <text evidence="2 4">Belongs to the bacterial solute-binding protein 3 family.</text>
</comment>
<keyword evidence="3 5" id="KW-0732">Signal</keyword>
<keyword evidence="8" id="KW-1185">Reference proteome</keyword>
<gene>
    <name evidence="7" type="ORF">V6255_02105</name>
</gene>
<evidence type="ECO:0000256" key="1">
    <source>
        <dbReference type="ARBA" id="ARBA00004196"/>
    </source>
</evidence>
<feature type="signal peptide" evidence="5">
    <location>
        <begin position="1"/>
        <end position="21"/>
    </location>
</feature>
<evidence type="ECO:0000256" key="2">
    <source>
        <dbReference type="ARBA" id="ARBA00010333"/>
    </source>
</evidence>
<evidence type="ECO:0000256" key="5">
    <source>
        <dbReference type="SAM" id="SignalP"/>
    </source>
</evidence>
<evidence type="ECO:0000256" key="4">
    <source>
        <dbReference type="RuleBase" id="RU003744"/>
    </source>
</evidence>
<evidence type="ECO:0000313" key="8">
    <source>
        <dbReference type="Proteomes" id="UP001366060"/>
    </source>
</evidence>
<accession>A0ABU9H7R4</accession>
<dbReference type="SMART" id="SM00062">
    <property type="entry name" value="PBPb"/>
    <property type="match status" value="1"/>
</dbReference>